<evidence type="ECO:0000256" key="5">
    <source>
        <dbReference type="ARBA" id="ARBA00023136"/>
    </source>
</evidence>
<dbReference type="InterPro" id="IPR043428">
    <property type="entry name" value="LivM-like"/>
</dbReference>
<reference evidence="7 8" key="1">
    <citation type="submission" date="2024-03" db="EMBL/GenBank/DDBJ databases">
        <title>Human intestinal bacterial collection.</title>
        <authorList>
            <person name="Pauvert C."/>
            <person name="Hitch T.C.A."/>
            <person name="Clavel T."/>
        </authorList>
    </citation>
    <scope>NUCLEOTIDE SEQUENCE [LARGE SCALE GENOMIC DNA]</scope>
    <source>
        <strain evidence="7 8">CLA-SR-H021</strain>
    </source>
</reference>
<dbReference type="PANTHER" id="PTHR30482:SF10">
    <property type="entry name" value="HIGH-AFFINITY BRANCHED-CHAIN AMINO ACID TRANSPORT PROTEIN BRAE"/>
    <property type="match status" value="1"/>
</dbReference>
<gene>
    <name evidence="7" type="ORF">WMQ36_11465</name>
</gene>
<accession>A0ABV1D6H9</accession>
<evidence type="ECO:0000256" key="4">
    <source>
        <dbReference type="ARBA" id="ARBA00022989"/>
    </source>
</evidence>
<name>A0ABV1D6H9_9FIRM</name>
<feature type="transmembrane region" description="Helical" evidence="6">
    <location>
        <begin position="248"/>
        <end position="271"/>
    </location>
</feature>
<dbReference type="CDD" id="cd06581">
    <property type="entry name" value="TM_PBP1_LivM_like"/>
    <property type="match status" value="1"/>
</dbReference>
<comment type="caution">
    <text evidence="7">The sequence shown here is derived from an EMBL/GenBank/DDBJ whole genome shotgun (WGS) entry which is preliminary data.</text>
</comment>
<dbReference type="EMBL" id="JBBMFM010000036">
    <property type="protein sequence ID" value="MEQ2425595.1"/>
    <property type="molecule type" value="Genomic_DNA"/>
</dbReference>
<evidence type="ECO:0000256" key="2">
    <source>
        <dbReference type="ARBA" id="ARBA00022475"/>
    </source>
</evidence>
<feature type="transmembrane region" description="Helical" evidence="6">
    <location>
        <begin position="283"/>
        <end position="303"/>
    </location>
</feature>
<keyword evidence="4 6" id="KW-1133">Transmembrane helix</keyword>
<sequence>MDRKKNGKRSALLALCLLMAIGLPFLSRNNYNQILMNQTIVYIIAVLGLNFTMGLSGQFDFSPAAIFGLGSYMTGLLSVKLGISPWLGTIAAVLFGLVIGVMIGYPSLRLKGVYFVLATLGFLEATRLLLTNMTWLTEGTNGVAGIPSYQLIGINFGNPRNFYYLALFFMIIAMVISKRVIDSKWGRMLIAIKDNDVAVEGCGIDKASIKIKAYILGSCFMTFAGAMNAHMFQFIHPSDFNFDFTVKFIMMLMLGGLGTIPGCVMGGIVVTILPEMLKFLGEYYWLAFSTLMLIMVMFIPYGFVSVPEFVRSKIKKHRGRA</sequence>
<dbReference type="Pfam" id="PF02653">
    <property type="entry name" value="BPD_transp_2"/>
    <property type="match status" value="1"/>
</dbReference>
<protein>
    <submittedName>
        <fullName evidence="7">Branched-chain amino acid ABC transporter permease</fullName>
    </submittedName>
</protein>
<evidence type="ECO:0000313" key="8">
    <source>
        <dbReference type="Proteomes" id="UP001454086"/>
    </source>
</evidence>
<keyword evidence="2" id="KW-1003">Cell membrane</keyword>
<evidence type="ECO:0000313" key="7">
    <source>
        <dbReference type="EMBL" id="MEQ2425595.1"/>
    </source>
</evidence>
<dbReference type="RefSeq" id="WP_008719927.1">
    <property type="nucleotide sequence ID" value="NZ_JAJFEB010000006.1"/>
</dbReference>
<keyword evidence="8" id="KW-1185">Reference proteome</keyword>
<feature type="transmembrane region" description="Helical" evidence="6">
    <location>
        <begin position="85"/>
        <end position="105"/>
    </location>
</feature>
<dbReference type="InterPro" id="IPR001851">
    <property type="entry name" value="ABC_transp_permease"/>
</dbReference>
<feature type="transmembrane region" description="Helical" evidence="6">
    <location>
        <begin position="162"/>
        <end position="181"/>
    </location>
</feature>
<evidence type="ECO:0000256" key="3">
    <source>
        <dbReference type="ARBA" id="ARBA00022692"/>
    </source>
</evidence>
<dbReference type="Proteomes" id="UP001454086">
    <property type="component" value="Unassembled WGS sequence"/>
</dbReference>
<evidence type="ECO:0000256" key="1">
    <source>
        <dbReference type="ARBA" id="ARBA00004651"/>
    </source>
</evidence>
<keyword evidence="3 6" id="KW-0812">Transmembrane</keyword>
<keyword evidence="5 6" id="KW-0472">Membrane</keyword>
<evidence type="ECO:0000256" key="6">
    <source>
        <dbReference type="SAM" id="Phobius"/>
    </source>
</evidence>
<dbReference type="PANTHER" id="PTHR30482">
    <property type="entry name" value="HIGH-AFFINITY BRANCHED-CHAIN AMINO ACID TRANSPORT SYSTEM PERMEASE"/>
    <property type="match status" value="1"/>
</dbReference>
<feature type="transmembrane region" description="Helical" evidence="6">
    <location>
        <begin position="112"/>
        <end position="130"/>
    </location>
</feature>
<comment type="subcellular location">
    <subcellularLocation>
        <location evidence="1">Cell membrane</location>
        <topology evidence="1">Multi-pass membrane protein</topology>
    </subcellularLocation>
</comment>
<feature type="transmembrane region" description="Helical" evidence="6">
    <location>
        <begin position="213"/>
        <end position="236"/>
    </location>
</feature>
<organism evidence="7 8">
    <name type="scientific">Enterocloster hominis</name>
    <name type="common">ex Hitch et al. 2024</name>
    <dbReference type="NCBI Taxonomy" id="1917870"/>
    <lineage>
        <taxon>Bacteria</taxon>
        <taxon>Bacillati</taxon>
        <taxon>Bacillota</taxon>
        <taxon>Clostridia</taxon>
        <taxon>Lachnospirales</taxon>
        <taxon>Lachnospiraceae</taxon>
        <taxon>Enterocloster</taxon>
    </lineage>
</organism>
<proteinExistence type="predicted"/>